<reference evidence="1 2" key="1">
    <citation type="submission" date="2017-04" db="EMBL/GenBank/DDBJ databases">
        <title>The genome sequence of Parageobacillus galactosidasius DSM 18751.</title>
        <authorList>
            <person name="Ramaloko W.T."/>
            <person name="Koen N."/>
            <person name="Polliack S."/>
            <person name="Aliyu H."/>
            <person name="Lebre P."/>
            <person name="Mohr T."/>
            <person name="Oswald F."/>
            <person name="Zwick M."/>
            <person name="Neumann A."/>
            <person name="Syldatk C."/>
            <person name="Cowan D."/>
            <person name="De Maayer P."/>
        </authorList>
    </citation>
    <scope>NUCLEOTIDE SEQUENCE [LARGE SCALE GENOMIC DNA]</scope>
    <source>
        <strain evidence="1 2">DSM 18751</strain>
    </source>
</reference>
<evidence type="ECO:0000313" key="2">
    <source>
        <dbReference type="Proteomes" id="UP000198394"/>
    </source>
</evidence>
<dbReference type="Proteomes" id="UP000198394">
    <property type="component" value="Unassembled WGS sequence"/>
</dbReference>
<dbReference type="RefSeq" id="WP_089097263.1">
    <property type="nucleotide sequence ID" value="NZ_NDYL01000001.1"/>
</dbReference>
<keyword evidence="2" id="KW-1185">Reference proteome</keyword>
<evidence type="ECO:0000313" key="1">
    <source>
        <dbReference type="EMBL" id="OXB94810.1"/>
    </source>
</evidence>
<accession>A0A226QT90</accession>
<comment type="caution">
    <text evidence="1">The sequence shown here is derived from an EMBL/GenBank/DDBJ whole genome shotgun (WGS) entry which is preliminary data.</text>
</comment>
<gene>
    <name evidence="1" type="ORF">B9L23_08080</name>
</gene>
<name>A0A226QT90_9BACL</name>
<organism evidence="1 2">
    <name type="scientific">Parageobacillus galactosidasius</name>
    <dbReference type="NCBI Taxonomy" id="883812"/>
    <lineage>
        <taxon>Bacteria</taxon>
        <taxon>Bacillati</taxon>
        <taxon>Bacillota</taxon>
        <taxon>Bacilli</taxon>
        <taxon>Bacillales</taxon>
        <taxon>Anoxybacillaceae</taxon>
        <taxon>Parageobacillus</taxon>
    </lineage>
</organism>
<dbReference type="AlphaFoldDB" id="A0A226QT90"/>
<protein>
    <submittedName>
        <fullName evidence="1">Uncharacterized protein</fullName>
    </submittedName>
</protein>
<proteinExistence type="predicted"/>
<sequence>MYKLICPDFRTESFHNGDHETWDRCLVYVDELEDMYHLDKGVKALFYELLQRGYCVTSAYERIQKVEEVLAAEHYEYELCKSGAQNDEKDMVLG</sequence>
<dbReference type="EMBL" id="NDYL01000001">
    <property type="protein sequence ID" value="OXB94810.1"/>
    <property type="molecule type" value="Genomic_DNA"/>
</dbReference>